<organism evidence="7 8">
    <name type="scientific">Caenorhabditis japonica</name>
    <dbReference type="NCBI Taxonomy" id="281687"/>
    <lineage>
        <taxon>Eukaryota</taxon>
        <taxon>Metazoa</taxon>
        <taxon>Ecdysozoa</taxon>
        <taxon>Nematoda</taxon>
        <taxon>Chromadorea</taxon>
        <taxon>Rhabditida</taxon>
        <taxon>Rhabditina</taxon>
        <taxon>Rhabditomorpha</taxon>
        <taxon>Rhabditoidea</taxon>
        <taxon>Rhabditidae</taxon>
        <taxon>Peloderinae</taxon>
        <taxon>Caenorhabditis</taxon>
    </lineage>
</organism>
<evidence type="ECO:0000256" key="1">
    <source>
        <dbReference type="ARBA" id="ARBA00007387"/>
    </source>
</evidence>
<dbReference type="InterPro" id="IPR008547">
    <property type="entry name" value="DUF829_TMEM53"/>
</dbReference>
<evidence type="ECO:0000313" key="7">
    <source>
        <dbReference type="EnsemblMetazoa" id="CJA04722.1"/>
    </source>
</evidence>
<dbReference type="SUPFAM" id="SSF53474">
    <property type="entry name" value="alpha/beta-Hydrolases"/>
    <property type="match status" value="1"/>
</dbReference>
<dbReference type="EnsemblMetazoa" id="CJA04722.1">
    <property type="protein sequence ID" value="CJA04722.1"/>
    <property type="gene ID" value="WBGene00123927"/>
</dbReference>
<dbReference type="Pfam" id="PF05705">
    <property type="entry name" value="DUF829"/>
    <property type="match status" value="1"/>
</dbReference>
<dbReference type="PANTHER" id="PTHR12265:SF30">
    <property type="entry name" value="TRANSMEMBRANE PROTEIN 53"/>
    <property type="match status" value="1"/>
</dbReference>
<keyword evidence="4" id="KW-0472">Membrane</keyword>
<sequence>MSSFAVRRLLATSPGSNTVGIVSKREKTDAPGLRFHYADGVSTDTSQKPIIAMIGWAGADPKFMDKYAKIYNQEGFHAVSICPPRFHYKVPDSSIGAKIEPIFEIFEKNPIIIHSFSMNGVRGITSLWKKAGDKKCEQKIKGIIFDSAPSLTLPHQNGRAMMLSSPPVPFLSDNWRAKIFEALNHIHNFILMPVLSMPATRHQFSLFWYLLDKIKLPKHQLFLYSSGDSFIPVADLERFVEEQKKRGNYVKSINFDDSEHVAHFKSKPEDYRKSCLDFVKNRSKL</sequence>
<dbReference type="GO" id="GO:0005640">
    <property type="term" value="C:nuclear outer membrane"/>
    <property type="evidence" value="ECO:0007669"/>
    <property type="project" value="UniProtKB-SubCell"/>
</dbReference>
<protein>
    <recommendedName>
        <fullName evidence="9">Transmembrane protein 53</fullName>
    </recommendedName>
</protein>
<dbReference type="Proteomes" id="UP000005237">
    <property type="component" value="Unassembled WGS sequence"/>
</dbReference>
<dbReference type="AlphaFoldDB" id="A0A8R1DKN2"/>
<dbReference type="PANTHER" id="PTHR12265">
    <property type="entry name" value="TRANSMEMBRANE PROTEIN 53"/>
    <property type="match status" value="1"/>
</dbReference>
<reference evidence="7" key="2">
    <citation type="submission" date="2022-06" db="UniProtKB">
        <authorList>
            <consortium name="EnsemblMetazoa"/>
        </authorList>
    </citation>
    <scope>IDENTIFICATION</scope>
    <source>
        <strain evidence="7">DF5081</strain>
    </source>
</reference>
<proteinExistence type="inferred from homology"/>
<keyword evidence="8" id="KW-1185">Reference proteome</keyword>
<evidence type="ECO:0000256" key="4">
    <source>
        <dbReference type="ARBA" id="ARBA00023136"/>
    </source>
</evidence>
<comment type="subcellular location">
    <subcellularLocation>
        <location evidence="6">Nucleus outer membrane</location>
        <topology evidence="6">Single-pass membrane protein</topology>
    </subcellularLocation>
</comment>
<evidence type="ECO:0000256" key="3">
    <source>
        <dbReference type="ARBA" id="ARBA00022989"/>
    </source>
</evidence>
<keyword evidence="3" id="KW-1133">Transmembrane helix</keyword>
<keyword evidence="5" id="KW-0539">Nucleus</keyword>
<evidence type="ECO:0000256" key="2">
    <source>
        <dbReference type="ARBA" id="ARBA00022692"/>
    </source>
</evidence>
<comment type="similarity">
    <text evidence="1">Belongs to the TMEM53 family.</text>
</comment>
<accession>A0A8R1DKN2</accession>
<evidence type="ECO:0000313" key="8">
    <source>
        <dbReference type="Proteomes" id="UP000005237"/>
    </source>
</evidence>
<name>A0A8R1DKN2_CAEJA</name>
<evidence type="ECO:0000256" key="6">
    <source>
        <dbReference type="ARBA" id="ARBA00034303"/>
    </source>
</evidence>
<dbReference type="InterPro" id="IPR029058">
    <property type="entry name" value="AB_hydrolase_fold"/>
</dbReference>
<evidence type="ECO:0000256" key="5">
    <source>
        <dbReference type="ARBA" id="ARBA00023242"/>
    </source>
</evidence>
<keyword evidence="2" id="KW-0812">Transmembrane</keyword>
<evidence type="ECO:0008006" key="9">
    <source>
        <dbReference type="Google" id="ProtNLM"/>
    </source>
</evidence>
<reference evidence="8" key="1">
    <citation type="submission" date="2010-08" db="EMBL/GenBank/DDBJ databases">
        <authorList>
            <consortium name="Caenorhabditis japonica Sequencing Consortium"/>
            <person name="Wilson R.K."/>
        </authorList>
    </citation>
    <scope>NUCLEOTIDE SEQUENCE [LARGE SCALE GENOMIC DNA]</scope>
    <source>
        <strain evidence="8">DF5081</strain>
    </source>
</reference>